<keyword evidence="1" id="KW-1133">Transmembrane helix</keyword>
<sequence>MFRGSNPRHYFRQQIQTRDVIVKQPSKKYFDSVCINISPDKLWNSMSYSPKTDSLSWDPHTCNWKRKGEIIFYVEFFIILVAISFIFVIFVLHREGLLPIWFPNMHYLMGLPIIFIFFSLIMILIRTTYFPTRVMKCRWNTLSHLAHMP</sequence>
<dbReference type="Proteomes" id="UP000886998">
    <property type="component" value="Unassembled WGS sequence"/>
</dbReference>
<proteinExistence type="predicted"/>
<comment type="caution">
    <text evidence="2">The sequence shown here is derived from an EMBL/GenBank/DDBJ whole genome shotgun (WGS) entry which is preliminary data.</text>
</comment>
<gene>
    <name evidence="2" type="ORF">TNIN_95861</name>
</gene>
<evidence type="ECO:0000313" key="3">
    <source>
        <dbReference type="Proteomes" id="UP000886998"/>
    </source>
</evidence>
<evidence type="ECO:0000256" key="1">
    <source>
        <dbReference type="SAM" id="Phobius"/>
    </source>
</evidence>
<dbReference type="AlphaFoldDB" id="A0A8X6X7C1"/>
<reference evidence="2" key="1">
    <citation type="submission" date="2020-08" db="EMBL/GenBank/DDBJ databases">
        <title>Multicomponent nature underlies the extraordinary mechanical properties of spider dragline silk.</title>
        <authorList>
            <person name="Kono N."/>
            <person name="Nakamura H."/>
            <person name="Mori M."/>
            <person name="Yoshida Y."/>
            <person name="Ohtoshi R."/>
            <person name="Malay A.D."/>
            <person name="Moran D.A.P."/>
            <person name="Tomita M."/>
            <person name="Numata K."/>
            <person name="Arakawa K."/>
        </authorList>
    </citation>
    <scope>NUCLEOTIDE SEQUENCE</scope>
</reference>
<evidence type="ECO:0000313" key="2">
    <source>
        <dbReference type="EMBL" id="GFY47556.1"/>
    </source>
</evidence>
<feature type="transmembrane region" description="Helical" evidence="1">
    <location>
        <begin position="70"/>
        <end position="93"/>
    </location>
</feature>
<protein>
    <submittedName>
        <fullName evidence="2">Uncharacterized protein</fullName>
    </submittedName>
</protein>
<accession>A0A8X6X7C1</accession>
<name>A0A8X6X7C1_9ARAC</name>
<organism evidence="2 3">
    <name type="scientific">Trichonephila inaurata madagascariensis</name>
    <dbReference type="NCBI Taxonomy" id="2747483"/>
    <lineage>
        <taxon>Eukaryota</taxon>
        <taxon>Metazoa</taxon>
        <taxon>Ecdysozoa</taxon>
        <taxon>Arthropoda</taxon>
        <taxon>Chelicerata</taxon>
        <taxon>Arachnida</taxon>
        <taxon>Araneae</taxon>
        <taxon>Araneomorphae</taxon>
        <taxon>Entelegynae</taxon>
        <taxon>Araneoidea</taxon>
        <taxon>Nephilidae</taxon>
        <taxon>Trichonephila</taxon>
        <taxon>Trichonephila inaurata</taxon>
    </lineage>
</organism>
<keyword evidence="1" id="KW-0812">Transmembrane</keyword>
<keyword evidence="1" id="KW-0472">Membrane</keyword>
<dbReference type="EMBL" id="BMAV01005999">
    <property type="protein sequence ID" value="GFY47556.1"/>
    <property type="molecule type" value="Genomic_DNA"/>
</dbReference>
<dbReference type="OrthoDB" id="10392376at2759"/>
<feature type="transmembrane region" description="Helical" evidence="1">
    <location>
        <begin position="105"/>
        <end position="125"/>
    </location>
</feature>
<keyword evidence="3" id="KW-1185">Reference proteome</keyword>